<dbReference type="SUPFAM" id="SSF51905">
    <property type="entry name" value="FAD/NAD(P)-binding domain"/>
    <property type="match status" value="1"/>
</dbReference>
<reference evidence="2" key="1">
    <citation type="submission" date="2019-07" db="EMBL/GenBank/DDBJ databases">
        <title>Hyphodiscus hymeniophilus genome sequencing and assembly.</title>
        <authorList>
            <person name="Kramer G."/>
            <person name="Nodwell J."/>
        </authorList>
    </citation>
    <scope>NUCLEOTIDE SEQUENCE</scope>
    <source>
        <strain evidence="2">ATCC 34498</strain>
    </source>
</reference>
<dbReference type="OrthoDB" id="429143at2759"/>
<proteinExistence type="predicted"/>
<organism evidence="2 3">
    <name type="scientific">Hyphodiscus hymeniophilus</name>
    <dbReference type="NCBI Taxonomy" id="353542"/>
    <lineage>
        <taxon>Eukaryota</taxon>
        <taxon>Fungi</taxon>
        <taxon>Dikarya</taxon>
        <taxon>Ascomycota</taxon>
        <taxon>Pezizomycotina</taxon>
        <taxon>Leotiomycetes</taxon>
        <taxon>Helotiales</taxon>
        <taxon>Hyphodiscaceae</taxon>
        <taxon>Hyphodiscus</taxon>
    </lineage>
</organism>
<comment type="caution">
    <text evidence="2">The sequence shown here is derived from an EMBL/GenBank/DDBJ whole genome shotgun (WGS) entry which is preliminary data.</text>
</comment>
<gene>
    <name evidence="2" type="ORF">D0Z07_6220</name>
</gene>
<dbReference type="Gene3D" id="3.50.50.60">
    <property type="entry name" value="FAD/NAD(P)-binding domain"/>
    <property type="match status" value="1"/>
</dbReference>
<sequence>MPSPTPPMPIQNSTESFWRTQLDPLDSHRTTEALPTKTDIVVIGAGYAGVSAVYFLLERSKVLASKPSIVILEAREACSGATGRNGGHLKPDLHNRPASIASEFGIDAAAEAAAFEAEHVGMIKEVVEKEKIDCDFVVTRVVDVPLNESVGIKLKAGYEQLVKSAAAPFKDVSYTDYDKAEGMSGVKGAKGCFTYTAGHLWPYKFVLHLLTKAITEGVNLQTHTPVQRVSSSQDAEGYWAITTARGAIRAKTIVHASNAYTSTILPEYKDSIVPVRGICCRITTPKPAPHLSNSYILRSSGWDYEYLIPRSDGSIVVGGARSVFYSDLSNWYNTTDDSKLMDSARHYFDGYMQRHFRGWEDSGAAVDKIWTGIMGYSTDSLPHIGAVPSKPSQFMLAGFTGHGMPQIFLSARGIASMIMEDKKFEETGVPRIYQTTRARLDSKRNKILESWEESQNEVRSKL</sequence>
<protein>
    <submittedName>
        <fullName evidence="2">Gamma-glutamylputrescine oxidoreductase</fullName>
    </submittedName>
</protein>
<dbReference type="Proteomes" id="UP000785200">
    <property type="component" value="Unassembled WGS sequence"/>
</dbReference>
<dbReference type="AlphaFoldDB" id="A0A9P6VF93"/>
<dbReference type="InterPro" id="IPR006076">
    <property type="entry name" value="FAD-dep_OxRdtase"/>
</dbReference>
<dbReference type="InterPro" id="IPR036188">
    <property type="entry name" value="FAD/NAD-bd_sf"/>
</dbReference>
<evidence type="ECO:0000259" key="1">
    <source>
        <dbReference type="Pfam" id="PF01266"/>
    </source>
</evidence>
<evidence type="ECO:0000313" key="2">
    <source>
        <dbReference type="EMBL" id="KAG0646817.1"/>
    </source>
</evidence>
<dbReference type="PANTHER" id="PTHR13847:SF279">
    <property type="entry name" value="FAD DEPENDENT OXIDOREDUCTASE DOMAIN-CONTAINING PROTEIN-RELATED"/>
    <property type="match status" value="1"/>
</dbReference>
<keyword evidence="3" id="KW-1185">Reference proteome</keyword>
<evidence type="ECO:0000313" key="3">
    <source>
        <dbReference type="Proteomes" id="UP000785200"/>
    </source>
</evidence>
<dbReference type="Gene3D" id="3.30.9.10">
    <property type="entry name" value="D-Amino Acid Oxidase, subunit A, domain 2"/>
    <property type="match status" value="1"/>
</dbReference>
<feature type="domain" description="FAD dependent oxidoreductase" evidence="1">
    <location>
        <begin position="39"/>
        <end position="416"/>
    </location>
</feature>
<accession>A0A9P6VF93</accession>
<dbReference type="GO" id="GO:0005737">
    <property type="term" value="C:cytoplasm"/>
    <property type="evidence" value="ECO:0007669"/>
    <property type="project" value="TreeGrafter"/>
</dbReference>
<dbReference type="PANTHER" id="PTHR13847">
    <property type="entry name" value="SARCOSINE DEHYDROGENASE-RELATED"/>
    <property type="match status" value="1"/>
</dbReference>
<name>A0A9P6VF93_9HELO</name>
<dbReference type="EMBL" id="VNKQ01000014">
    <property type="protein sequence ID" value="KAG0646817.1"/>
    <property type="molecule type" value="Genomic_DNA"/>
</dbReference>
<dbReference type="Pfam" id="PF01266">
    <property type="entry name" value="DAO"/>
    <property type="match status" value="1"/>
</dbReference>